<sequence length="342" mass="36331">MTKLTRRDVLAGASALGLAGLAPRGASASGSMTAAIYPGTWEEAYRAVVAPALKRASGVDVAFDSLFAVDQVAKVRAARGVPPFDCFVLDPGPAAAARAAGLFEPIDSAKLTNAPKVPAGLITRDGVTCNAQVVGIAYNPKKFPTAPKSWTDLFQSPFVERLGLTGFQTTFGTVSLIEMCKAFGGSEANMEPIFTELKKAVSKVAAVAAPAAMPGLFQQGQIDVMYTNTNTVAILKGRGVDIAFAAPASGAITFQTTLHIVKGAENVANAHKYIDVAISAEVQNALQRSPYNMIPINKDVTYVDTLDIKSIDELAKMVTHDWTRINPQRAAWIERFNKEITK</sequence>
<feature type="signal peptide" evidence="2">
    <location>
        <begin position="1"/>
        <end position="28"/>
    </location>
</feature>
<dbReference type="OrthoDB" id="6529964at2"/>
<feature type="chain" id="PRO_5015588678" evidence="2">
    <location>
        <begin position="29"/>
        <end position="342"/>
    </location>
</feature>
<evidence type="ECO:0000256" key="2">
    <source>
        <dbReference type="SAM" id="SignalP"/>
    </source>
</evidence>
<dbReference type="PANTHER" id="PTHR30006:SF2">
    <property type="entry name" value="ABC TRANSPORTER SUBSTRATE-BINDING PROTEIN"/>
    <property type="match status" value="1"/>
</dbReference>
<evidence type="ECO:0000256" key="1">
    <source>
        <dbReference type="ARBA" id="ARBA00022729"/>
    </source>
</evidence>
<dbReference type="EMBL" id="PZZL01000009">
    <property type="protein sequence ID" value="PTM51845.1"/>
    <property type="molecule type" value="Genomic_DNA"/>
</dbReference>
<dbReference type="Pfam" id="PF13343">
    <property type="entry name" value="SBP_bac_6"/>
    <property type="match status" value="1"/>
</dbReference>
<comment type="caution">
    <text evidence="3">The sequence shown here is derived from an EMBL/GenBank/DDBJ whole genome shotgun (WGS) entry which is preliminary data.</text>
</comment>
<dbReference type="Proteomes" id="UP000241808">
    <property type="component" value="Unassembled WGS sequence"/>
</dbReference>
<protein>
    <submittedName>
        <fullName evidence="3">Putative spermidine/putrescine transport system substrate-binding protein</fullName>
    </submittedName>
</protein>
<proteinExistence type="predicted"/>
<dbReference type="InterPro" id="IPR006311">
    <property type="entry name" value="TAT_signal"/>
</dbReference>
<accession>A0A2T4YYM0</accession>
<gene>
    <name evidence="3" type="ORF">C8P69_109132</name>
</gene>
<evidence type="ECO:0000313" key="3">
    <source>
        <dbReference type="EMBL" id="PTM51845.1"/>
    </source>
</evidence>
<evidence type="ECO:0000313" key="4">
    <source>
        <dbReference type="Proteomes" id="UP000241808"/>
    </source>
</evidence>
<keyword evidence="4" id="KW-1185">Reference proteome</keyword>
<dbReference type="RefSeq" id="WP_108178942.1">
    <property type="nucleotide sequence ID" value="NZ_PZZL01000009.1"/>
</dbReference>
<dbReference type="GO" id="GO:0030975">
    <property type="term" value="F:thiamine binding"/>
    <property type="evidence" value="ECO:0007669"/>
    <property type="project" value="TreeGrafter"/>
</dbReference>
<dbReference type="PROSITE" id="PS51318">
    <property type="entry name" value="TAT"/>
    <property type="match status" value="1"/>
</dbReference>
<reference evidence="3 4" key="1">
    <citation type="submission" date="2018-04" db="EMBL/GenBank/DDBJ databases">
        <title>Genomic Encyclopedia of Archaeal and Bacterial Type Strains, Phase II (KMG-II): from individual species to whole genera.</title>
        <authorList>
            <person name="Goeker M."/>
        </authorList>
    </citation>
    <scope>NUCLEOTIDE SEQUENCE [LARGE SCALE GENOMIC DNA]</scope>
    <source>
        <strain evidence="3 4">DSM 25521</strain>
    </source>
</reference>
<dbReference type="AlphaFoldDB" id="A0A2T4YYM0"/>
<dbReference type="GO" id="GO:0030976">
    <property type="term" value="F:thiamine pyrophosphate binding"/>
    <property type="evidence" value="ECO:0007669"/>
    <property type="project" value="TreeGrafter"/>
</dbReference>
<organism evidence="3 4">
    <name type="scientific">Phreatobacter oligotrophus</name>
    <dbReference type="NCBI Taxonomy" id="1122261"/>
    <lineage>
        <taxon>Bacteria</taxon>
        <taxon>Pseudomonadati</taxon>
        <taxon>Pseudomonadota</taxon>
        <taxon>Alphaproteobacteria</taxon>
        <taxon>Hyphomicrobiales</taxon>
        <taxon>Phreatobacteraceae</taxon>
        <taxon>Phreatobacter</taxon>
    </lineage>
</organism>
<dbReference type="SUPFAM" id="SSF53850">
    <property type="entry name" value="Periplasmic binding protein-like II"/>
    <property type="match status" value="1"/>
</dbReference>
<name>A0A2T4YYM0_9HYPH</name>
<dbReference type="PANTHER" id="PTHR30006">
    <property type="entry name" value="THIAMINE-BINDING PERIPLASMIC PROTEIN-RELATED"/>
    <property type="match status" value="1"/>
</dbReference>
<dbReference type="GO" id="GO:0015888">
    <property type="term" value="P:thiamine transport"/>
    <property type="evidence" value="ECO:0007669"/>
    <property type="project" value="TreeGrafter"/>
</dbReference>
<dbReference type="GO" id="GO:0030288">
    <property type="term" value="C:outer membrane-bounded periplasmic space"/>
    <property type="evidence" value="ECO:0007669"/>
    <property type="project" value="TreeGrafter"/>
</dbReference>
<keyword evidence="1 2" id="KW-0732">Signal</keyword>
<dbReference type="Gene3D" id="3.40.190.10">
    <property type="entry name" value="Periplasmic binding protein-like II"/>
    <property type="match status" value="2"/>
</dbReference>